<dbReference type="EMBL" id="NCXO01000032">
    <property type="protein sequence ID" value="OSC32838.1"/>
    <property type="molecule type" value="Genomic_DNA"/>
</dbReference>
<protein>
    <submittedName>
        <fullName evidence="1">Uncharacterized protein</fullName>
    </submittedName>
</protein>
<sequence>MTDAAEHRRDRAREAAAGLEYLAGLARGNDYADEYHLGGSETAMLLGDAFEKFAEALESKVHGDE</sequence>
<organism evidence="1 2">
    <name type="scientific">Mycolicibacillus koreensis</name>
    <dbReference type="NCBI Taxonomy" id="1069220"/>
    <lineage>
        <taxon>Bacteria</taxon>
        <taxon>Bacillati</taxon>
        <taxon>Actinomycetota</taxon>
        <taxon>Actinomycetes</taxon>
        <taxon>Mycobacteriales</taxon>
        <taxon>Mycobacteriaceae</taxon>
        <taxon>Mycolicibacillus</taxon>
    </lineage>
</organism>
<dbReference type="AlphaFoldDB" id="A0A7I7SC39"/>
<accession>A0A7I7SC39</accession>
<keyword evidence="2" id="KW-1185">Reference proteome</keyword>
<comment type="caution">
    <text evidence="1">The sequence shown here is derived from an EMBL/GenBank/DDBJ whole genome shotgun (WGS) entry which is preliminary data.</text>
</comment>
<evidence type="ECO:0000313" key="2">
    <source>
        <dbReference type="Proteomes" id="UP000193577"/>
    </source>
</evidence>
<dbReference type="Proteomes" id="UP000193577">
    <property type="component" value="Unassembled WGS sequence"/>
</dbReference>
<name>A0A7I7SC39_9MYCO</name>
<gene>
    <name evidence="1" type="ORF">B8W67_14060</name>
</gene>
<dbReference type="RefSeq" id="WP_085304569.1">
    <property type="nucleotide sequence ID" value="NZ_AP022594.1"/>
</dbReference>
<reference evidence="1 2" key="1">
    <citation type="submission" date="2017-04" db="EMBL/GenBank/DDBJ databases">
        <title>The new phylogeny of genus Mycobacterium.</title>
        <authorList>
            <person name="Tortoli E."/>
            <person name="Trovato A."/>
            <person name="Cirillo D.M."/>
        </authorList>
    </citation>
    <scope>NUCLEOTIDE SEQUENCE [LARGE SCALE GENOMIC DNA]</scope>
    <source>
        <strain evidence="1 2">KCTC 19819</strain>
    </source>
</reference>
<proteinExistence type="predicted"/>
<evidence type="ECO:0000313" key="1">
    <source>
        <dbReference type="EMBL" id="OSC32838.1"/>
    </source>
</evidence>